<accession>A0ABZ3C511</accession>
<evidence type="ECO:0000256" key="1">
    <source>
        <dbReference type="ARBA" id="ARBA00004651"/>
    </source>
</evidence>
<feature type="transmembrane region" description="Helical" evidence="6">
    <location>
        <begin position="235"/>
        <end position="258"/>
    </location>
</feature>
<keyword evidence="2" id="KW-1003">Cell membrane</keyword>
<feature type="transmembrane region" description="Helical" evidence="6">
    <location>
        <begin position="294"/>
        <end position="316"/>
    </location>
</feature>
<keyword evidence="3 6" id="KW-0812">Transmembrane</keyword>
<comment type="subcellular location">
    <subcellularLocation>
        <location evidence="1">Cell membrane</location>
        <topology evidence="1">Multi-pass membrane protein</topology>
    </subcellularLocation>
</comment>
<evidence type="ECO:0000256" key="6">
    <source>
        <dbReference type="SAM" id="Phobius"/>
    </source>
</evidence>
<organism evidence="8 9">
    <name type="scientific">Propioniciclava soli</name>
    <dbReference type="NCBI Taxonomy" id="2775081"/>
    <lineage>
        <taxon>Bacteria</taxon>
        <taxon>Bacillati</taxon>
        <taxon>Actinomycetota</taxon>
        <taxon>Actinomycetes</taxon>
        <taxon>Propionibacteriales</taxon>
        <taxon>Propionibacteriaceae</taxon>
        <taxon>Propioniciclava</taxon>
    </lineage>
</organism>
<evidence type="ECO:0000313" key="9">
    <source>
        <dbReference type="Proteomes" id="UP001434337"/>
    </source>
</evidence>
<dbReference type="Proteomes" id="UP001434337">
    <property type="component" value="Chromosome"/>
</dbReference>
<dbReference type="RefSeq" id="WP_342372104.1">
    <property type="nucleotide sequence ID" value="NZ_CP115965.1"/>
</dbReference>
<feature type="domain" description="ABC3 transporter permease C-terminal" evidence="7">
    <location>
        <begin position="60"/>
        <end position="181"/>
    </location>
</feature>
<sequence>MHRVHLGELRNSWSAWAGVSVTFVTVNAALALIVLMASTGFVSGDAGVAIYAGTQLVTTGFLILLVSLPVLASATSLVVNARRGALARLALVGATPSQVRSTLVSQLVAVSLASALVGDLLAFALARPWMALDAWAARNEGLALPTEPGPHWGPVLAVNVLCAGVAVLAGARQASCASSIPPIEALRQAMAPMRDARLTAGGWVALVVIGLGVTGAIGAVVVISAQGSVSVVGHLIMAATTLVFVLTAGLAVAAPVVVAPLTRAWTALVPSRAPAWVLARSTVSARADRLYKSVIPVMFALAIGIGVTAVLDSSLASMVASGGGFAELSTPAIADLAALFGLPLAIAFSSGIGSLVMMGRQRDAELALLGIVGGTPAQRSWIPVWEAVIITVNAALLSLIVTVPSLIYTWFAITAAGATFVLVVQPWLVALLVGGGIVGTALTTVLPTLPAQRLPEPRVVARLVGE</sequence>
<evidence type="ECO:0000256" key="5">
    <source>
        <dbReference type="ARBA" id="ARBA00023136"/>
    </source>
</evidence>
<dbReference type="InterPro" id="IPR003838">
    <property type="entry name" value="ABC3_permease_C"/>
</dbReference>
<feature type="transmembrane region" description="Helical" evidence="6">
    <location>
        <begin position="12"/>
        <end position="36"/>
    </location>
</feature>
<keyword evidence="5 6" id="KW-0472">Membrane</keyword>
<dbReference type="Pfam" id="PF02687">
    <property type="entry name" value="FtsX"/>
    <property type="match status" value="1"/>
</dbReference>
<evidence type="ECO:0000256" key="4">
    <source>
        <dbReference type="ARBA" id="ARBA00022989"/>
    </source>
</evidence>
<proteinExistence type="predicted"/>
<evidence type="ECO:0000256" key="3">
    <source>
        <dbReference type="ARBA" id="ARBA00022692"/>
    </source>
</evidence>
<feature type="transmembrane region" description="Helical" evidence="6">
    <location>
        <begin position="336"/>
        <end position="359"/>
    </location>
</feature>
<feature type="transmembrane region" description="Helical" evidence="6">
    <location>
        <begin position="429"/>
        <end position="449"/>
    </location>
</feature>
<keyword evidence="4 6" id="KW-1133">Transmembrane helix</keyword>
<name>A0ABZ3C511_9ACTN</name>
<gene>
    <name evidence="8" type="ORF">PCC79_13255</name>
</gene>
<dbReference type="EMBL" id="CP115965">
    <property type="protein sequence ID" value="WZW97853.1"/>
    <property type="molecule type" value="Genomic_DNA"/>
</dbReference>
<feature type="transmembrane region" description="Helical" evidence="6">
    <location>
        <begin position="151"/>
        <end position="171"/>
    </location>
</feature>
<evidence type="ECO:0000259" key="7">
    <source>
        <dbReference type="Pfam" id="PF02687"/>
    </source>
</evidence>
<feature type="transmembrane region" description="Helical" evidence="6">
    <location>
        <begin position="107"/>
        <end position="131"/>
    </location>
</feature>
<protein>
    <recommendedName>
        <fullName evidence="7">ABC3 transporter permease C-terminal domain-containing protein</fullName>
    </recommendedName>
</protein>
<reference evidence="8 9" key="1">
    <citation type="journal article" date="2023" name="Environ Microbiome">
        <title>A coral-associated actinobacterium mitigates coral bleaching under heat stress.</title>
        <authorList>
            <person name="Li J."/>
            <person name="Zou Y."/>
            <person name="Li Q."/>
            <person name="Zhang J."/>
            <person name="Bourne D.G."/>
            <person name="Lyu Y."/>
            <person name="Liu C."/>
            <person name="Zhang S."/>
        </authorList>
    </citation>
    <scope>NUCLEOTIDE SEQUENCE [LARGE SCALE GENOMIC DNA]</scope>
    <source>
        <strain evidence="8 9">SCSIO 13291</strain>
    </source>
</reference>
<feature type="transmembrane region" description="Helical" evidence="6">
    <location>
        <begin position="200"/>
        <end position="223"/>
    </location>
</feature>
<evidence type="ECO:0000256" key="2">
    <source>
        <dbReference type="ARBA" id="ARBA00022475"/>
    </source>
</evidence>
<keyword evidence="9" id="KW-1185">Reference proteome</keyword>
<evidence type="ECO:0000313" key="8">
    <source>
        <dbReference type="EMBL" id="WZW97853.1"/>
    </source>
</evidence>
<feature type="transmembrane region" description="Helical" evidence="6">
    <location>
        <begin position="56"/>
        <end position="79"/>
    </location>
</feature>